<feature type="compositionally biased region" description="Low complexity" evidence="1">
    <location>
        <begin position="675"/>
        <end position="694"/>
    </location>
</feature>
<evidence type="ECO:0000313" key="3">
    <source>
        <dbReference type="Proteomes" id="UP000183567"/>
    </source>
</evidence>
<dbReference type="AlphaFoldDB" id="A0A1J8Q2L4"/>
<gene>
    <name evidence="2" type="ORF">AZE42_00919</name>
</gene>
<feature type="compositionally biased region" description="Polar residues" evidence="1">
    <location>
        <begin position="259"/>
        <end position="271"/>
    </location>
</feature>
<feature type="region of interest" description="Disordered" evidence="1">
    <location>
        <begin position="1"/>
        <end position="22"/>
    </location>
</feature>
<feature type="compositionally biased region" description="Basic and acidic residues" evidence="1">
    <location>
        <begin position="512"/>
        <end position="529"/>
    </location>
</feature>
<reference evidence="2 3" key="1">
    <citation type="submission" date="2016-03" db="EMBL/GenBank/DDBJ databases">
        <title>Comparative genomics of the ectomycorrhizal sister species Rhizopogon vinicolor and Rhizopogon vesiculosus (Basidiomycota: Boletales) reveals a divergence of the mating type B locus.</title>
        <authorList>
            <person name="Mujic A.B."/>
            <person name="Kuo A."/>
            <person name="Tritt A."/>
            <person name="Lipzen A."/>
            <person name="Chen C."/>
            <person name="Johnson J."/>
            <person name="Sharma A."/>
            <person name="Barry K."/>
            <person name="Grigoriev I.V."/>
            <person name="Spatafora J.W."/>
        </authorList>
    </citation>
    <scope>NUCLEOTIDE SEQUENCE [LARGE SCALE GENOMIC DNA]</scope>
    <source>
        <strain evidence="2 3">AM-OR11-056</strain>
    </source>
</reference>
<feature type="compositionally biased region" description="Low complexity" evidence="1">
    <location>
        <begin position="499"/>
        <end position="508"/>
    </location>
</feature>
<feature type="compositionally biased region" description="Low complexity" evidence="1">
    <location>
        <begin position="328"/>
        <end position="341"/>
    </location>
</feature>
<feature type="compositionally biased region" description="Basic and acidic residues" evidence="1">
    <location>
        <begin position="129"/>
        <end position="147"/>
    </location>
</feature>
<feature type="compositionally biased region" description="Polar residues" evidence="1">
    <location>
        <begin position="473"/>
        <end position="482"/>
    </location>
</feature>
<dbReference type="Proteomes" id="UP000183567">
    <property type="component" value="Unassembled WGS sequence"/>
</dbReference>
<dbReference type="OrthoDB" id="2413468at2759"/>
<feature type="compositionally biased region" description="Low complexity" evidence="1">
    <location>
        <begin position="42"/>
        <end position="101"/>
    </location>
</feature>
<organism evidence="2 3">
    <name type="scientific">Rhizopogon vesiculosus</name>
    <dbReference type="NCBI Taxonomy" id="180088"/>
    <lineage>
        <taxon>Eukaryota</taxon>
        <taxon>Fungi</taxon>
        <taxon>Dikarya</taxon>
        <taxon>Basidiomycota</taxon>
        <taxon>Agaricomycotina</taxon>
        <taxon>Agaricomycetes</taxon>
        <taxon>Agaricomycetidae</taxon>
        <taxon>Boletales</taxon>
        <taxon>Suillineae</taxon>
        <taxon>Rhizopogonaceae</taxon>
        <taxon>Rhizopogon</taxon>
    </lineage>
</organism>
<dbReference type="STRING" id="180088.A0A1J8Q2L4"/>
<feature type="region of interest" description="Disordered" evidence="1">
    <location>
        <begin position="901"/>
        <end position="934"/>
    </location>
</feature>
<accession>A0A1J8Q2L4</accession>
<feature type="region of interest" description="Disordered" evidence="1">
    <location>
        <begin position="39"/>
        <end position="350"/>
    </location>
</feature>
<feature type="compositionally biased region" description="Polar residues" evidence="1">
    <location>
        <begin position="546"/>
        <end position="558"/>
    </location>
</feature>
<evidence type="ECO:0000256" key="1">
    <source>
        <dbReference type="SAM" id="MobiDB-lite"/>
    </source>
</evidence>
<feature type="compositionally biased region" description="Low complexity" evidence="1">
    <location>
        <begin position="834"/>
        <end position="873"/>
    </location>
</feature>
<protein>
    <submittedName>
        <fullName evidence="2">Uncharacterized protein</fullName>
    </submittedName>
</protein>
<feature type="region of interest" description="Disordered" evidence="1">
    <location>
        <begin position="586"/>
        <end position="651"/>
    </location>
</feature>
<sequence length="1033" mass="108899">MVAFSEVDGPANSGLLSPAQRSASGIDSEAILSYYQSAAPDGSMSGASPAQSSGPSSYSFASPSAFHSRSTSSTSIGTQFSTSSSAYSCDSSKAPSSAPSAYKHPQQRTVLPSGLNGATRRPSIPSEGGADRRRMAVVDLGIEDRGRHFGGTGENLSSSSTTSGSPSSNLRSRRGIEAQLGGITLVAPPDASPRAYTSFTPPLTAPIQPPSMQPHSRPAPSHVRSMSEAVVGSGRNTGHVRKSSREVAVVGTTERPTIPSDQYVQTTSSPVTEALKPPIFQIPQSRSPSPGTPETSDSGCSIAPKSRRRKDALFPGVSPIKELKETLSPAASPGPAAVVTPRIGGSKDIGDRVAGPVIINIFPDSPSPVTRSLAKPSMDLPTNMSSPLIPVTTPYLYYQPGLHAKAGPLPPPPMAVFSIDPKAPPPPRPPRHSPLKKNGEMEAVKQALALPPSVTAALNARTPLTEPKEEVRATTSTKSPSSIAEKETAPTLSISPMGSSPSQPVVSQTQLEEPKSKYDAPDLKKKEAELPQTPAHVREGAFSPSRICTTDSNGSMSPEQMIAPLPRHDSIDDLVASIGHAIDDMGIMRSSDVPPPTVLEPLRHNEARGCRPGLDIRRVSSTPTPPLESAQSEKGPDVLPPLPAKNERQSVDLRVRSALSIKRFSSLPRTPSRMSLNRLSSGSKRSSRTPSPSLVDHLETRVLPPVEKVKSANPPAMHFADVIVKKSALDRSLGYAQKINDLYMHDSGLGEWVAETRYKAANPQKSGKRAAVSPGARAPTTHSPRTQTRNISESSTGSEVTFPRRPDAYLATDLSTPPSGDSSPPNAPPPLPYPGLAAPPRNGSNRASTMMTSSSSSSGRSLISPASSSKSPAGFFASLGRKTSLKKDKGALPTAPVIGRVLSRSPPRSESTPRPVVIPIAPSVPGGPRAPPHRMQRSQTIVISQSSSNNSIPHRSSTVVVQRPSLLGGRNTVSENGSPIDSDEFARQVDKLSDLLPKADRTVLGGYLRRAGQDIVAIGQYLEDEKNGTLRYD</sequence>
<name>A0A1J8Q2L4_9AGAM</name>
<proteinExistence type="predicted"/>
<feature type="compositionally biased region" description="Low complexity" evidence="1">
    <location>
        <begin position="154"/>
        <end position="170"/>
    </location>
</feature>
<feature type="compositionally biased region" description="Low complexity" evidence="1">
    <location>
        <begin position="903"/>
        <end position="915"/>
    </location>
</feature>
<keyword evidence="3" id="KW-1185">Reference proteome</keyword>
<feature type="region of interest" description="Disordered" evidence="1">
    <location>
        <begin position="761"/>
        <end position="873"/>
    </location>
</feature>
<feature type="compositionally biased region" description="Polar residues" evidence="1">
    <location>
        <begin position="282"/>
        <end position="299"/>
    </location>
</feature>
<comment type="caution">
    <text evidence="2">The sequence shown here is derived from an EMBL/GenBank/DDBJ whole genome shotgun (WGS) entry which is preliminary data.</text>
</comment>
<feature type="region of interest" description="Disordered" evidence="1">
    <location>
        <begin position="669"/>
        <end position="699"/>
    </location>
</feature>
<feature type="compositionally biased region" description="Basic and acidic residues" evidence="1">
    <location>
        <begin position="601"/>
        <end position="618"/>
    </location>
</feature>
<feature type="compositionally biased region" description="Pro residues" evidence="1">
    <location>
        <begin position="203"/>
        <end position="212"/>
    </location>
</feature>
<dbReference type="EMBL" id="LVVM01003199">
    <property type="protein sequence ID" value="OJA15317.1"/>
    <property type="molecule type" value="Genomic_DNA"/>
</dbReference>
<evidence type="ECO:0000313" key="2">
    <source>
        <dbReference type="EMBL" id="OJA15317.1"/>
    </source>
</evidence>
<feature type="compositionally biased region" description="Polar residues" evidence="1">
    <location>
        <begin position="780"/>
        <end position="799"/>
    </location>
</feature>
<feature type="region of interest" description="Disordered" evidence="1">
    <location>
        <begin position="407"/>
        <end position="563"/>
    </location>
</feature>